<proteinExistence type="inferred from homology"/>
<gene>
    <name evidence="4" type="ORF">MENT_LOCUS5201</name>
</gene>
<dbReference type="InterPro" id="IPR025941">
    <property type="entry name" value="Vps8_central_dom"/>
</dbReference>
<evidence type="ECO:0000256" key="1">
    <source>
        <dbReference type="ARBA" id="ARBA00009422"/>
    </source>
</evidence>
<reference evidence="4 5" key="1">
    <citation type="submission" date="2020-08" db="EMBL/GenBank/DDBJ databases">
        <authorList>
            <person name="Koutsovoulos G."/>
            <person name="Danchin GJ E."/>
        </authorList>
    </citation>
    <scope>NUCLEOTIDE SEQUENCE [LARGE SCALE GENOMIC DNA]</scope>
</reference>
<dbReference type="GO" id="GO:0005770">
    <property type="term" value="C:late endosome"/>
    <property type="evidence" value="ECO:0007669"/>
    <property type="project" value="TreeGrafter"/>
</dbReference>
<dbReference type="EMBL" id="CAJEWN010000018">
    <property type="protein sequence ID" value="CAD2136716.1"/>
    <property type="molecule type" value="Genomic_DNA"/>
</dbReference>
<dbReference type="Proteomes" id="UP000580250">
    <property type="component" value="Unassembled WGS sequence"/>
</dbReference>
<dbReference type="PANTHER" id="PTHR12616">
    <property type="entry name" value="VACUOLAR PROTEIN SORTING VPS41"/>
    <property type="match status" value="1"/>
</dbReference>
<comment type="caution">
    <text evidence="4">The sequence shown here is derived from an EMBL/GenBank/DDBJ whole genome shotgun (WGS) entry which is preliminary data.</text>
</comment>
<dbReference type="Pfam" id="PF23410">
    <property type="entry name" value="Beta-prop_VPS8"/>
    <property type="match status" value="1"/>
</dbReference>
<dbReference type="GO" id="GO:0030897">
    <property type="term" value="C:HOPS complex"/>
    <property type="evidence" value="ECO:0007669"/>
    <property type="project" value="TreeGrafter"/>
</dbReference>
<evidence type="ECO:0000256" key="2">
    <source>
        <dbReference type="SAM" id="MobiDB-lite"/>
    </source>
</evidence>
<dbReference type="SUPFAM" id="SSF50978">
    <property type="entry name" value="WD40 repeat-like"/>
    <property type="match status" value="1"/>
</dbReference>
<comment type="similarity">
    <text evidence="1">Belongs to the VPS8 family.</text>
</comment>
<feature type="domain" description="Vacuolar protein sorting-associated protein 8 central" evidence="3">
    <location>
        <begin position="642"/>
        <end position="834"/>
    </location>
</feature>
<dbReference type="InterPro" id="IPR036322">
    <property type="entry name" value="WD40_repeat_dom_sf"/>
</dbReference>
<dbReference type="PANTHER" id="PTHR12616:SF8">
    <property type="entry name" value="VACUOLAR PROTEIN SORTING-ASSOCIATED PROTEIN 8 HOMOLOG"/>
    <property type="match status" value="1"/>
</dbReference>
<dbReference type="InterPro" id="IPR045111">
    <property type="entry name" value="Vps41/Vps8"/>
</dbReference>
<protein>
    <recommendedName>
        <fullName evidence="3">Vacuolar protein sorting-associated protein 8 central domain-containing protein</fullName>
    </recommendedName>
</protein>
<evidence type="ECO:0000313" key="4">
    <source>
        <dbReference type="EMBL" id="CAD2136716.1"/>
    </source>
</evidence>
<dbReference type="GO" id="GO:0006623">
    <property type="term" value="P:protein targeting to vacuole"/>
    <property type="evidence" value="ECO:0007669"/>
    <property type="project" value="InterPro"/>
</dbReference>
<dbReference type="GO" id="GO:0034058">
    <property type="term" value="P:endosomal vesicle fusion"/>
    <property type="evidence" value="ECO:0007669"/>
    <property type="project" value="TreeGrafter"/>
</dbReference>
<feature type="region of interest" description="Disordered" evidence="2">
    <location>
        <begin position="1395"/>
        <end position="1414"/>
    </location>
</feature>
<accession>A0A6V7TXT3</accession>
<evidence type="ECO:0000259" key="3">
    <source>
        <dbReference type="Pfam" id="PF12816"/>
    </source>
</evidence>
<dbReference type="Pfam" id="PF12816">
    <property type="entry name" value="TPR_Vps8"/>
    <property type="match status" value="1"/>
</dbReference>
<sequence length="1486" mass="168762">MFSSTDQQHLISSSSICPENSAIKSILTTNGSTDNLSSTTNDDDNGSIRWLDFDLIDRISIQTQTLEEIMNEKNEFLLDEESEELFGGLSPFPPPYGAETTCSSVAGVNMPKILPMGRYGSVPAELPKSYKLDSPLVLKREDSISQQINTKTQPKYGHLTSLCIGKYLLSIGTSQGFCLIFEKEGSQKLLHSVQSGDSSFGSISCMDFSVDQTRLAVGFSTGALFIFDTNTKRNANKFIFKSNDVVQPGRGLIHLKYITSNVLLIVDNGGNVYEFHEKRRLNRRKDGNVRCIFTGCKGEVLNISFVHSSDNSVELLVLATFHQVFLLSVKRRSSAVGQLKLHGSSLSPPLIDWRERVQALSHARAFSLRLCIARDNEARLYQVRQRVGGDLLFPILQILKFSTPLINLKWIDDWSLLALCTTENNIEQLQLVEIPQFSSGERKNLQNQKSAIPTFSVNPFVTLDISESVKLVYNSVDFKGLATGCNVSKAMLAVADSICYHTFIRHPEDNHLYLLGADALFRVQLIELNEQLDSLIERSDFCSALMFVVDICCGKLADRNTTTIATANFRANAFRRIPELVSQLLEQTMDGIDSGHIDELIVYYKQNFHVLIRACVSTSHFNLLYETIYSRVQKDTLCRSTFLEMLEEFVLEIVLFQPPPSLVNDYLNYLLCEGQIPQFEQSVIRLPVESMDLHQVMTACKEHQLFDGTCYIFNNAMKDYITPLNEQFELLSGFVHKQVLSDHEIVQGNKLLLYLSCCLVGRAYPHGDLPDENLALTVPLETYKFIVQLRSSFSTSSRSSSPQNISPKFNEFQSFPHLNILLKFDALQFFNVISTCADAPVFAKCEGRLKRLVDMLISKCVEEDDEENEDIDLINELGPLLITFINGLLQKGAIPKDAYLFTKLIERVFLRRAFPSLRVQKVAEQSAVELLRLVPEIDLDKVLEIAQPVPYIHVCAYIFTIRREYFKLLECFLADPLEPLNVFPTMVDLLNSLREAEQQESLRQFVRQKLERLCLLDSLKTAEFVLSNFPELLIECRSTPKKLPLSFLSNCFRIRREQNFKTLTGGEEELDELLFDYYFEQTIKQQKTELDLLDAKLVDELRYWLPLGSFSDFCLNISMKQPKGLLVECSALLLLSRGHISRAFEHLFNEGILNKCSQSCVNFLLELTATYPTEAQDGDWLNKLFKQLLNTLHIKNVKDKQEEDPFSNLLGSDSPLQRVFNAIIEFDDGRINNNSKQQLPIISLIEELFSHKSCQNLKFSSSFKNLLRQMLLVMEVRLVMKKATKDCVGKELINKWAKLALKRGIFTKTIILPSLTTNQATFPSSSNNQNNNIQSQMDPLLLRCFCCDQRIIKSFYLFSCGHVMHLECIDEFERKCLCGRERDIDNEREDINKNYYENGESSDSSSDSTPPLERLRRRKVKEAAALASSIPTITNEERQSVSAVFKELELAFPLNPGPRPTISCHLLKQQSQNLQKHGSTSSFAPT</sequence>
<dbReference type="Gene3D" id="2.130.10.10">
    <property type="entry name" value="YVTN repeat-like/Quinoprotein amine dehydrogenase"/>
    <property type="match status" value="1"/>
</dbReference>
<organism evidence="4 5">
    <name type="scientific">Meloidogyne enterolobii</name>
    <name type="common">Root-knot nematode worm</name>
    <name type="synonym">Meloidogyne mayaguensis</name>
    <dbReference type="NCBI Taxonomy" id="390850"/>
    <lineage>
        <taxon>Eukaryota</taxon>
        <taxon>Metazoa</taxon>
        <taxon>Ecdysozoa</taxon>
        <taxon>Nematoda</taxon>
        <taxon>Chromadorea</taxon>
        <taxon>Rhabditida</taxon>
        <taxon>Tylenchina</taxon>
        <taxon>Tylenchomorpha</taxon>
        <taxon>Tylenchoidea</taxon>
        <taxon>Meloidogynidae</taxon>
        <taxon>Meloidogyninae</taxon>
        <taxon>Meloidogyne</taxon>
    </lineage>
</organism>
<evidence type="ECO:0000313" key="5">
    <source>
        <dbReference type="Proteomes" id="UP000580250"/>
    </source>
</evidence>
<name>A0A6V7TXT3_MELEN</name>
<dbReference type="OrthoDB" id="289913at2759"/>
<dbReference type="InterPro" id="IPR015943">
    <property type="entry name" value="WD40/YVTN_repeat-like_dom_sf"/>
</dbReference>